<dbReference type="Proteomes" id="UP000199400">
    <property type="component" value="Unassembled WGS sequence"/>
</dbReference>
<protein>
    <submittedName>
        <fullName evidence="2">Uncharacterized protein</fullName>
    </submittedName>
</protein>
<organism evidence="2 3">
    <name type="scientific">Nannocystis exedens</name>
    <dbReference type="NCBI Taxonomy" id="54"/>
    <lineage>
        <taxon>Bacteria</taxon>
        <taxon>Pseudomonadati</taxon>
        <taxon>Myxococcota</taxon>
        <taxon>Polyangia</taxon>
        <taxon>Nannocystales</taxon>
        <taxon>Nannocystaceae</taxon>
        <taxon>Nannocystis</taxon>
    </lineage>
</organism>
<evidence type="ECO:0000313" key="3">
    <source>
        <dbReference type="Proteomes" id="UP000199400"/>
    </source>
</evidence>
<reference evidence="3" key="1">
    <citation type="submission" date="2016-10" db="EMBL/GenBank/DDBJ databases">
        <authorList>
            <person name="Varghese N."/>
            <person name="Submissions S."/>
        </authorList>
    </citation>
    <scope>NUCLEOTIDE SEQUENCE [LARGE SCALE GENOMIC DNA]</scope>
    <source>
        <strain evidence="3">ATCC 25963</strain>
    </source>
</reference>
<dbReference type="AlphaFoldDB" id="A0A1I2HN78"/>
<evidence type="ECO:0000313" key="2">
    <source>
        <dbReference type="EMBL" id="SFF30968.1"/>
    </source>
</evidence>
<accession>A0A1I2HN78</accession>
<evidence type="ECO:0000256" key="1">
    <source>
        <dbReference type="SAM" id="MobiDB-lite"/>
    </source>
</evidence>
<dbReference type="EMBL" id="FOMX01000045">
    <property type="protein sequence ID" value="SFF30968.1"/>
    <property type="molecule type" value="Genomic_DNA"/>
</dbReference>
<sequence length="113" mass="11902">MVSSASSAARALELTRELLASGPFADAEERVAWAEIEARDVDRVKRAGVTCAAATADTTPVGLPPEPTIHVPMSEGDDPHGGSRKLEAANASMNKFFREGIVETFCDGACDPE</sequence>
<gene>
    <name evidence="2" type="ORF">SAMN02745121_08061</name>
</gene>
<name>A0A1I2HN78_9BACT</name>
<feature type="region of interest" description="Disordered" evidence="1">
    <location>
        <begin position="56"/>
        <end position="85"/>
    </location>
</feature>
<keyword evidence="3" id="KW-1185">Reference proteome</keyword>
<proteinExistence type="predicted"/>